<gene>
    <name evidence="1" type="ORF">Taro_015097</name>
</gene>
<organism evidence="1 2">
    <name type="scientific">Colocasia esculenta</name>
    <name type="common">Wild taro</name>
    <name type="synonym">Arum esculentum</name>
    <dbReference type="NCBI Taxonomy" id="4460"/>
    <lineage>
        <taxon>Eukaryota</taxon>
        <taxon>Viridiplantae</taxon>
        <taxon>Streptophyta</taxon>
        <taxon>Embryophyta</taxon>
        <taxon>Tracheophyta</taxon>
        <taxon>Spermatophyta</taxon>
        <taxon>Magnoliopsida</taxon>
        <taxon>Liliopsida</taxon>
        <taxon>Araceae</taxon>
        <taxon>Aroideae</taxon>
        <taxon>Colocasieae</taxon>
        <taxon>Colocasia</taxon>
    </lineage>
</organism>
<name>A0A843UJZ9_COLES</name>
<proteinExistence type="predicted"/>
<dbReference type="EMBL" id="NMUH01000644">
    <property type="protein sequence ID" value="MQL82627.1"/>
    <property type="molecule type" value="Genomic_DNA"/>
</dbReference>
<keyword evidence="2" id="KW-1185">Reference proteome</keyword>
<dbReference type="AlphaFoldDB" id="A0A843UJZ9"/>
<protein>
    <submittedName>
        <fullName evidence="1">Uncharacterized protein</fullName>
    </submittedName>
</protein>
<comment type="caution">
    <text evidence="1">The sequence shown here is derived from an EMBL/GenBank/DDBJ whole genome shotgun (WGS) entry which is preliminary data.</text>
</comment>
<reference evidence="1" key="1">
    <citation type="submission" date="2017-07" db="EMBL/GenBank/DDBJ databases">
        <title>Taro Niue Genome Assembly and Annotation.</title>
        <authorList>
            <person name="Atibalentja N."/>
            <person name="Keating K."/>
            <person name="Fields C.J."/>
        </authorList>
    </citation>
    <scope>NUCLEOTIDE SEQUENCE</scope>
    <source>
        <strain evidence="1">Niue_2</strain>
        <tissue evidence="1">Leaf</tissue>
    </source>
</reference>
<dbReference type="Proteomes" id="UP000652761">
    <property type="component" value="Unassembled WGS sequence"/>
</dbReference>
<evidence type="ECO:0000313" key="2">
    <source>
        <dbReference type="Proteomes" id="UP000652761"/>
    </source>
</evidence>
<accession>A0A843UJZ9</accession>
<evidence type="ECO:0000313" key="1">
    <source>
        <dbReference type="EMBL" id="MQL82627.1"/>
    </source>
</evidence>
<feature type="non-terminal residue" evidence="1">
    <location>
        <position position="146"/>
    </location>
</feature>
<sequence>MPFMRSADSRPEIRTGVVASAHVRITARPRSLRHSELQKARSLRRAYITAHLRSLRHSELPKARSLRHAYIMARPRSLQHSELLKVRRPIMTQQGKTAMALVPRILGVSQLAAEHISAAKRSRVPPAVFEHRTGCSNRIYPYRTDQ</sequence>